<proteinExistence type="predicted"/>
<dbReference type="CDD" id="cd09729">
    <property type="entry name" value="Cse1_I-E"/>
    <property type="match status" value="1"/>
</dbReference>
<dbReference type="Proteomes" id="UP000230161">
    <property type="component" value="Unassembled WGS sequence"/>
</dbReference>
<dbReference type="RefSeq" id="WP_100343107.1">
    <property type="nucleotide sequence ID" value="NZ_PGFB01000001.1"/>
</dbReference>
<dbReference type="OrthoDB" id="3187690at2"/>
<keyword evidence="2" id="KW-1185">Reference proteome</keyword>
<dbReference type="AlphaFoldDB" id="A0A2M9C3U4"/>
<gene>
    <name evidence="1" type="ORF">CLV54_0211</name>
</gene>
<organism evidence="1 2">
    <name type="scientific">Compostimonas suwonensis</name>
    <dbReference type="NCBI Taxonomy" id="1048394"/>
    <lineage>
        <taxon>Bacteria</taxon>
        <taxon>Bacillati</taxon>
        <taxon>Actinomycetota</taxon>
        <taxon>Actinomycetes</taxon>
        <taxon>Micrococcales</taxon>
        <taxon>Microbacteriaceae</taxon>
        <taxon>Compostimonas</taxon>
    </lineage>
</organism>
<protein>
    <submittedName>
        <fullName evidence="1">CRISPR system Cascade subunit CasA</fullName>
    </submittedName>
</protein>
<dbReference type="InterPro" id="IPR013381">
    <property type="entry name" value="CRISPR-assoc_prot_Cse1"/>
</dbReference>
<dbReference type="Pfam" id="PF09481">
    <property type="entry name" value="CRISPR_Cse1"/>
    <property type="match status" value="1"/>
</dbReference>
<dbReference type="EMBL" id="PGFB01000001">
    <property type="protein sequence ID" value="PJJ65182.1"/>
    <property type="molecule type" value="Genomic_DNA"/>
</dbReference>
<accession>A0A2M9C3U4</accession>
<name>A0A2M9C3U4_9MICO</name>
<reference evidence="1 2" key="1">
    <citation type="submission" date="2017-11" db="EMBL/GenBank/DDBJ databases">
        <title>Genomic Encyclopedia of Archaeal and Bacterial Type Strains, Phase II (KMG-II): From Individual Species to Whole Genera.</title>
        <authorList>
            <person name="Goeker M."/>
        </authorList>
    </citation>
    <scope>NUCLEOTIDE SEQUENCE [LARGE SCALE GENOMIC DNA]</scope>
    <source>
        <strain evidence="1 2">DSM 25625</strain>
    </source>
</reference>
<comment type="caution">
    <text evidence="1">The sequence shown here is derived from an EMBL/GenBank/DDBJ whole genome shotgun (WGS) entry which is preliminary data.</text>
</comment>
<evidence type="ECO:0000313" key="1">
    <source>
        <dbReference type="EMBL" id="PJJ65182.1"/>
    </source>
</evidence>
<evidence type="ECO:0000313" key="2">
    <source>
        <dbReference type="Proteomes" id="UP000230161"/>
    </source>
</evidence>
<dbReference type="NCBIfam" id="TIGR02547">
    <property type="entry name" value="casA_cse1"/>
    <property type="match status" value="1"/>
</dbReference>
<dbReference type="Gene3D" id="1.10.132.100">
    <property type="match status" value="1"/>
</dbReference>
<sequence length="559" mass="61804">MDDERPSFSLIDDPWILAEFRDSHVEEVSIARLFREAGDLRGIVGEVPTQTFAITRLLIAILHGSLRPLDDDPVEEWRELWNSEGSLLDIVTLSKYLDEVHDRFELFHGAEPFYQVASLMTTSGDVSSLDKLIADVPNGAPFFTTRLKRGTASISYAEAARWLIHCQAFDPSGIKSGAVDDPRVKGGKGYPIGAAWAGSLGGIVLEGRNLRETLLLNLVLGDGDGQPFATDDWPTWEREQLTAREEVAGGRQPRGPVDLLTWQSRRIRLVPSGGAVTGVIIANGDPLKPQTAPNVHNLETMTAWRRSETQEKALRQPRVYMPNEHRPERALWRGLGGILPQSIREEQYKEGSRFLPPPSLEWFRKLQDTGVLSEDFTIRTHAIGMEYGSQSATVAEIIDDVVSFDSVLISERGASLTTRALLAIEQTDKAVFHLGILARNLAIAAGGPPDGPGDRIREEAYFLLDTPFRQWLRELDASSDPRSAGIAWNAQAGAILRRIAREAVDAAGNAAWVGRTNPRTDRHVSSPEAFSFYLSELRKVLPDGDDVEPDPKTLLEVAQ</sequence>